<proteinExistence type="predicted"/>
<organism evidence="4 5">
    <name type="scientific">Coriobacterium glomerans (strain ATCC 49209 / DSM 20642 / JCM 10262 / PW2)</name>
    <dbReference type="NCBI Taxonomy" id="700015"/>
    <lineage>
        <taxon>Bacteria</taxon>
        <taxon>Bacillati</taxon>
        <taxon>Actinomycetota</taxon>
        <taxon>Coriobacteriia</taxon>
        <taxon>Coriobacteriales</taxon>
        <taxon>Coriobacteriaceae</taxon>
        <taxon>Coriobacterium</taxon>
    </lineage>
</organism>
<sequence length="348" mass="35910">MHLSVSARVADVRGGGEARVGREGGIARMIRGMKSHIVRSGVCLCAMVCALSMGGCSLLTPTISDAQSKTHATVSDMMLVRSGTLTVGLNTSDAPQAMMDSRGELNGYTVDVARSIAERLGLKVSFVNASSPGSALSEKKIDIYLGTQPDARSDALKVSASYLTSAVSLFGHDAQEARSLSAADLSGVSVGVQDASASQRVLTHTGITSKITTFKNVNECFEALAAGKVDYVACEATAGAYLARQYSGLGFVAAIASPKEYDILLRSTSIDLSERVTKVVDSISEDGVLEAIHTAWYGELPMALSDRLVSGIKPEAASADQDSVLDELGGGTGQTGSAGSDKSASSGA</sequence>
<dbReference type="SUPFAM" id="SSF53850">
    <property type="entry name" value="Periplasmic binding protein-like II"/>
    <property type="match status" value="1"/>
</dbReference>
<evidence type="ECO:0000256" key="2">
    <source>
        <dbReference type="SAM" id="MobiDB-lite"/>
    </source>
</evidence>
<dbReference type="InterPro" id="IPR001638">
    <property type="entry name" value="Solute-binding_3/MltF_N"/>
</dbReference>
<evidence type="ECO:0000256" key="1">
    <source>
        <dbReference type="ARBA" id="ARBA00022729"/>
    </source>
</evidence>
<protein>
    <submittedName>
        <fullName evidence="4">Extracellular solute-binding protein family 3</fullName>
    </submittedName>
</protein>
<feature type="domain" description="Solute-binding protein family 3/N-terminal" evidence="3">
    <location>
        <begin position="84"/>
        <end position="300"/>
    </location>
</feature>
<dbReference type="OrthoDB" id="3181937at2"/>
<dbReference type="PANTHER" id="PTHR35936">
    <property type="entry name" value="MEMBRANE-BOUND LYTIC MUREIN TRANSGLYCOSYLASE F"/>
    <property type="match status" value="1"/>
</dbReference>
<evidence type="ECO:0000313" key="5">
    <source>
        <dbReference type="Proteomes" id="UP000006851"/>
    </source>
</evidence>
<dbReference type="STRING" id="700015.Corgl_0433"/>
<gene>
    <name evidence="4" type="ordered locus">Corgl_0433</name>
</gene>
<reference evidence="5" key="1">
    <citation type="journal article" date="2013" name="Stand. Genomic Sci.">
        <title>Complete genome sequence of Coriobacterium glomerans type strain (PW2(T)) from the midgut of Pyrrhocoris apterus L. (red soldier bug).</title>
        <authorList>
            <person name="Stackebrandt E."/>
            <person name="Zeytun A."/>
            <person name="Lapidus A."/>
            <person name="Nolan M."/>
            <person name="Lucas S."/>
            <person name="Hammon N."/>
            <person name="Deshpande S."/>
            <person name="Cheng J.F."/>
            <person name="Tapia R."/>
            <person name="Goodwin L.A."/>
            <person name="Pitluck S."/>
            <person name="Liolios K."/>
            <person name="Pagani I."/>
            <person name="Ivanova N."/>
            <person name="Mavromatis K."/>
            <person name="Mikhailova N."/>
            <person name="Huntemann M."/>
            <person name="Pati A."/>
            <person name="Chen A."/>
            <person name="Palaniappan K."/>
            <person name="Chang Y.J."/>
            <person name="Land M."/>
            <person name="Hauser L."/>
            <person name="Rohde M."/>
            <person name="Pukall R."/>
            <person name="Goker M."/>
            <person name="Detter J.C."/>
            <person name="Woyke T."/>
            <person name="Bristow J."/>
            <person name="Eisen J.A."/>
            <person name="Markowitz V."/>
            <person name="Hugenholtz P."/>
            <person name="Kyrpides N.C."/>
            <person name="Klenk H.P."/>
        </authorList>
    </citation>
    <scope>NUCLEOTIDE SEQUENCE</scope>
    <source>
        <strain evidence="5">ATCC 49209 / DSM 20642 / JCM 10262 / PW2</strain>
    </source>
</reference>
<dbReference type="Gene3D" id="3.40.190.10">
    <property type="entry name" value="Periplasmic binding protein-like II"/>
    <property type="match status" value="2"/>
</dbReference>
<feature type="compositionally biased region" description="Low complexity" evidence="2">
    <location>
        <begin position="337"/>
        <end position="348"/>
    </location>
</feature>
<evidence type="ECO:0000313" key="4">
    <source>
        <dbReference type="EMBL" id="AEB06551.1"/>
    </source>
</evidence>
<name>F2N776_CORGP</name>
<dbReference type="Pfam" id="PF00497">
    <property type="entry name" value="SBP_bac_3"/>
    <property type="match status" value="1"/>
</dbReference>
<keyword evidence="1" id="KW-0732">Signal</keyword>
<dbReference type="Proteomes" id="UP000006851">
    <property type="component" value="Chromosome"/>
</dbReference>
<dbReference type="PANTHER" id="PTHR35936:SF17">
    <property type="entry name" value="ARGININE-BINDING EXTRACELLULAR PROTEIN ARTP"/>
    <property type="match status" value="1"/>
</dbReference>
<dbReference type="HOGENOM" id="CLU_069323_0_0_11"/>
<evidence type="ECO:0000259" key="3">
    <source>
        <dbReference type="SMART" id="SM00062"/>
    </source>
</evidence>
<dbReference type="eggNOG" id="COG0834">
    <property type="taxonomic scope" value="Bacteria"/>
</dbReference>
<feature type="region of interest" description="Disordered" evidence="2">
    <location>
        <begin position="321"/>
        <end position="348"/>
    </location>
</feature>
<dbReference type="SMART" id="SM00062">
    <property type="entry name" value="PBPb"/>
    <property type="match status" value="1"/>
</dbReference>
<accession>F2N776</accession>
<dbReference type="KEGG" id="cgo:Corgl_0433"/>
<dbReference type="EMBL" id="CP002628">
    <property type="protein sequence ID" value="AEB06551.1"/>
    <property type="molecule type" value="Genomic_DNA"/>
</dbReference>
<dbReference type="AlphaFoldDB" id="F2N776"/>
<dbReference type="CDD" id="cd13530">
    <property type="entry name" value="PBP2_peptides_like"/>
    <property type="match status" value="1"/>
</dbReference>
<keyword evidence="5" id="KW-1185">Reference proteome</keyword>